<accession>A0A0C3DYB9</accession>
<dbReference type="OrthoDB" id="2142040at2759"/>
<feature type="compositionally biased region" description="Polar residues" evidence="1">
    <location>
        <begin position="18"/>
        <end position="35"/>
    </location>
</feature>
<reference evidence="2 3" key="1">
    <citation type="submission" date="2014-04" db="EMBL/GenBank/DDBJ databases">
        <authorList>
            <consortium name="DOE Joint Genome Institute"/>
            <person name="Kuo A."/>
            <person name="Kohler A."/>
            <person name="Nagy L.G."/>
            <person name="Floudas D."/>
            <person name="Copeland A."/>
            <person name="Barry K.W."/>
            <person name="Cichocki N."/>
            <person name="Veneault-Fourrey C."/>
            <person name="LaButti K."/>
            <person name="Lindquist E.A."/>
            <person name="Lipzen A."/>
            <person name="Lundell T."/>
            <person name="Morin E."/>
            <person name="Murat C."/>
            <person name="Sun H."/>
            <person name="Tunlid A."/>
            <person name="Henrissat B."/>
            <person name="Grigoriev I.V."/>
            <person name="Hibbett D.S."/>
            <person name="Martin F."/>
            <person name="Nordberg H.P."/>
            <person name="Cantor M.N."/>
            <person name="Hua S.X."/>
        </authorList>
    </citation>
    <scope>NUCLEOTIDE SEQUENCE [LARGE SCALE GENOMIC DNA]</scope>
    <source>
        <strain evidence="2 3">Foug A</strain>
    </source>
</reference>
<dbReference type="PANTHER" id="PTHR34706:SF1">
    <property type="entry name" value="VWFA DOMAIN-CONTAINING PROTEIN"/>
    <property type="match status" value="1"/>
</dbReference>
<organism evidence="2 3">
    <name type="scientific">Scleroderma citrinum Foug A</name>
    <dbReference type="NCBI Taxonomy" id="1036808"/>
    <lineage>
        <taxon>Eukaryota</taxon>
        <taxon>Fungi</taxon>
        <taxon>Dikarya</taxon>
        <taxon>Basidiomycota</taxon>
        <taxon>Agaricomycotina</taxon>
        <taxon>Agaricomycetes</taxon>
        <taxon>Agaricomycetidae</taxon>
        <taxon>Boletales</taxon>
        <taxon>Sclerodermatineae</taxon>
        <taxon>Sclerodermataceae</taxon>
        <taxon>Scleroderma</taxon>
    </lineage>
</organism>
<proteinExistence type="predicted"/>
<feature type="compositionally biased region" description="Low complexity" evidence="1">
    <location>
        <begin position="1"/>
        <end position="17"/>
    </location>
</feature>
<dbReference type="Gene3D" id="3.40.50.410">
    <property type="entry name" value="von Willebrand factor, type A domain"/>
    <property type="match status" value="1"/>
</dbReference>
<dbReference type="Pfam" id="PF11901">
    <property type="entry name" value="DM9"/>
    <property type="match status" value="1"/>
</dbReference>
<sequence length="408" mass="44956">MHIAQLSSPLSASSPSQRQRTLSSYGRPGTPNSSRPKQKDEWLKAAQESTEHFRIHGSPLPVVWVLTEGNHIPPNAVPFSEDLSGPLYIARALLEGHIYLGKAGSQLKGGVFIYAGREITVPKYEILVCASQLRWGFAPLEANGVLHQGTVVLAQQHRLKHSNLAEVKTVILMDDSLSMMDGNLWTQAMEALGGVVDIANRHGPRGVDLHFMHQEGFAENMHSRDDVTRLFGEAQPDGDDTPTGAKLAQLVEYYLPLLEARASTHEPIALIVITDGAATDYDVLVQCIVDTARRLERSGVEEDKFGIQFVQIGTDVAAAESLRALDFDLESTYKIRVCVVRLVGVQFNPVTRTLWLLLPSTLVMASSTRSTCSRSSLVAFVKRLKVPRAIGPSLRRRLHGWHLHDQGL</sequence>
<evidence type="ECO:0008006" key="4">
    <source>
        <dbReference type="Google" id="ProtNLM"/>
    </source>
</evidence>
<dbReference type="SUPFAM" id="SSF53300">
    <property type="entry name" value="vWA-like"/>
    <property type="match status" value="1"/>
</dbReference>
<name>A0A0C3DYB9_9AGAM</name>
<evidence type="ECO:0000256" key="1">
    <source>
        <dbReference type="SAM" id="MobiDB-lite"/>
    </source>
</evidence>
<dbReference type="InterPro" id="IPR036465">
    <property type="entry name" value="vWFA_dom_sf"/>
</dbReference>
<dbReference type="SMART" id="SM00696">
    <property type="entry name" value="DM9"/>
    <property type="match status" value="1"/>
</dbReference>
<protein>
    <recommendedName>
        <fullName evidence="4">VWFA domain-containing protein</fullName>
    </recommendedName>
</protein>
<dbReference type="InParanoid" id="A0A0C3DYB9"/>
<dbReference type="PANTHER" id="PTHR34706">
    <property type="entry name" value="SLR1338 PROTEIN"/>
    <property type="match status" value="1"/>
</dbReference>
<reference evidence="3" key="2">
    <citation type="submission" date="2015-01" db="EMBL/GenBank/DDBJ databases">
        <title>Evolutionary Origins and Diversification of the Mycorrhizal Mutualists.</title>
        <authorList>
            <consortium name="DOE Joint Genome Institute"/>
            <consortium name="Mycorrhizal Genomics Consortium"/>
            <person name="Kohler A."/>
            <person name="Kuo A."/>
            <person name="Nagy L.G."/>
            <person name="Floudas D."/>
            <person name="Copeland A."/>
            <person name="Barry K.W."/>
            <person name="Cichocki N."/>
            <person name="Veneault-Fourrey C."/>
            <person name="LaButti K."/>
            <person name="Lindquist E.A."/>
            <person name="Lipzen A."/>
            <person name="Lundell T."/>
            <person name="Morin E."/>
            <person name="Murat C."/>
            <person name="Riley R."/>
            <person name="Ohm R."/>
            <person name="Sun H."/>
            <person name="Tunlid A."/>
            <person name="Henrissat B."/>
            <person name="Grigoriev I.V."/>
            <person name="Hibbett D.S."/>
            <person name="Martin F."/>
        </authorList>
    </citation>
    <scope>NUCLEOTIDE SEQUENCE [LARGE SCALE GENOMIC DNA]</scope>
    <source>
        <strain evidence="3">Foug A</strain>
    </source>
</reference>
<dbReference type="EMBL" id="KN822022">
    <property type="protein sequence ID" value="KIM65550.1"/>
    <property type="molecule type" value="Genomic_DNA"/>
</dbReference>
<evidence type="ECO:0000313" key="2">
    <source>
        <dbReference type="EMBL" id="KIM65550.1"/>
    </source>
</evidence>
<dbReference type="STRING" id="1036808.A0A0C3DYB9"/>
<gene>
    <name evidence="2" type="ORF">SCLCIDRAFT_475355</name>
</gene>
<dbReference type="InterPro" id="IPR006616">
    <property type="entry name" value="DM9_repeat"/>
</dbReference>
<keyword evidence="3" id="KW-1185">Reference proteome</keyword>
<dbReference type="Proteomes" id="UP000053989">
    <property type="component" value="Unassembled WGS sequence"/>
</dbReference>
<dbReference type="AlphaFoldDB" id="A0A0C3DYB9"/>
<evidence type="ECO:0000313" key="3">
    <source>
        <dbReference type="Proteomes" id="UP000053989"/>
    </source>
</evidence>
<feature type="region of interest" description="Disordered" evidence="1">
    <location>
        <begin position="1"/>
        <end position="41"/>
    </location>
</feature>
<dbReference type="HOGENOM" id="CLU_038386_0_0_1"/>